<keyword evidence="1" id="KW-1133">Transmembrane helix</keyword>
<sequence length="132" mass="15517">MNAYKIYKGKIDYTLDKIIINGITFLALIAFLLFDPNDKIPLIVCLTPVFVDIIIHIDLFIKERFSTIEIHPANNELIYNNISFFGLIRICKRFKCNEWDMNEILKYYKKDKEFSIDSVNKLIGSKVTFNNK</sequence>
<evidence type="ECO:0000256" key="1">
    <source>
        <dbReference type="SAM" id="Phobius"/>
    </source>
</evidence>
<feature type="transmembrane region" description="Helical" evidence="1">
    <location>
        <begin position="40"/>
        <end position="61"/>
    </location>
</feature>
<evidence type="ECO:0000313" key="2">
    <source>
        <dbReference type="EMBL" id="SHF97697.1"/>
    </source>
</evidence>
<evidence type="ECO:0000313" key="3">
    <source>
        <dbReference type="Proteomes" id="UP000183988"/>
    </source>
</evidence>
<organism evidence="2 3">
    <name type="scientific">Ornithinibacillus halophilus</name>
    <dbReference type="NCBI Taxonomy" id="930117"/>
    <lineage>
        <taxon>Bacteria</taxon>
        <taxon>Bacillati</taxon>
        <taxon>Bacillota</taxon>
        <taxon>Bacilli</taxon>
        <taxon>Bacillales</taxon>
        <taxon>Bacillaceae</taxon>
        <taxon>Ornithinibacillus</taxon>
    </lineage>
</organism>
<proteinExistence type="predicted"/>
<accession>A0A1M5G1J1</accession>
<dbReference type="RefSeq" id="WP_072889361.1">
    <property type="nucleotide sequence ID" value="NZ_FQVW01000011.1"/>
</dbReference>
<keyword evidence="1" id="KW-0472">Membrane</keyword>
<dbReference type="STRING" id="930117.SAMN05216225_101130"/>
<keyword evidence="1" id="KW-0812">Transmembrane</keyword>
<gene>
    <name evidence="2" type="ORF">SAMN05216225_101130</name>
</gene>
<keyword evidence="3" id="KW-1185">Reference proteome</keyword>
<reference evidence="2 3" key="1">
    <citation type="submission" date="2016-11" db="EMBL/GenBank/DDBJ databases">
        <authorList>
            <person name="Jaros S."/>
            <person name="Januszkiewicz K."/>
            <person name="Wedrychowicz H."/>
        </authorList>
    </citation>
    <scope>NUCLEOTIDE SEQUENCE [LARGE SCALE GENOMIC DNA]</scope>
    <source>
        <strain evidence="2 3">IBRC-M 10683</strain>
    </source>
</reference>
<dbReference type="AlphaFoldDB" id="A0A1M5G1J1"/>
<dbReference type="Proteomes" id="UP000183988">
    <property type="component" value="Unassembled WGS sequence"/>
</dbReference>
<feature type="transmembrane region" description="Helical" evidence="1">
    <location>
        <begin position="18"/>
        <end position="34"/>
    </location>
</feature>
<name>A0A1M5G1J1_9BACI</name>
<protein>
    <submittedName>
        <fullName evidence="2">Uncharacterized protein</fullName>
    </submittedName>
</protein>
<dbReference type="EMBL" id="FQVW01000011">
    <property type="protein sequence ID" value="SHF97697.1"/>
    <property type="molecule type" value="Genomic_DNA"/>
</dbReference>